<keyword evidence="4" id="KW-1185">Reference proteome</keyword>
<evidence type="ECO:0000313" key="3">
    <source>
        <dbReference type="EMBL" id="PCH40649.1"/>
    </source>
</evidence>
<proteinExistence type="predicted"/>
<dbReference type="AlphaFoldDB" id="A0A2H3JPC0"/>
<evidence type="ECO:0000256" key="1">
    <source>
        <dbReference type="SAM" id="MobiDB-lite"/>
    </source>
</evidence>
<organism evidence="3 4">
    <name type="scientific">Wolfiporia cocos (strain MD-104)</name>
    <name type="common">Brown rot fungus</name>
    <dbReference type="NCBI Taxonomy" id="742152"/>
    <lineage>
        <taxon>Eukaryota</taxon>
        <taxon>Fungi</taxon>
        <taxon>Dikarya</taxon>
        <taxon>Basidiomycota</taxon>
        <taxon>Agaricomycotina</taxon>
        <taxon>Agaricomycetes</taxon>
        <taxon>Polyporales</taxon>
        <taxon>Phaeolaceae</taxon>
        <taxon>Wolfiporia</taxon>
    </lineage>
</organism>
<evidence type="ECO:0000313" key="4">
    <source>
        <dbReference type="Proteomes" id="UP000218811"/>
    </source>
</evidence>
<protein>
    <submittedName>
        <fullName evidence="3">Uncharacterized protein</fullName>
    </submittedName>
</protein>
<name>A0A2H3JPC0_WOLCO</name>
<feature type="region of interest" description="Disordered" evidence="1">
    <location>
        <begin position="77"/>
        <end position="99"/>
    </location>
</feature>
<reference evidence="3 4" key="1">
    <citation type="journal article" date="2012" name="Science">
        <title>The Paleozoic origin of enzymatic lignin decomposition reconstructed from 31 fungal genomes.</title>
        <authorList>
            <person name="Floudas D."/>
            <person name="Binder M."/>
            <person name="Riley R."/>
            <person name="Barry K."/>
            <person name="Blanchette R.A."/>
            <person name="Henrissat B."/>
            <person name="Martinez A.T."/>
            <person name="Otillar R."/>
            <person name="Spatafora J.W."/>
            <person name="Yadav J.S."/>
            <person name="Aerts A."/>
            <person name="Benoit I."/>
            <person name="Boyd A."/>
            <person name="Carlson A."/>
            <person name="Copeland A."/>
            <person name="Coutinho P.M."/>
            <person name="de Vries R.P."/>
            <person name="Ferreira P."/>
            <person name="Findley K."/>
            <person name="Foster B."/>
            <person name="Gaskell J."/>
            <person name="Glotzer D."/>
            <person name="Gorecki P."/>
            <person name="Heitman J."/>
            <person name="Hesse C."/>
            <person name="Hori C."/>
            <person name="Igarashi K."/>
            <person name="Jurgens J.A."/>
            <person name="Kallen N."/>
            <person name="Kersten P."/>
            <person name="Kohler A."/>
            <person name="Kuees U."/>
            <person name="Kumar T.K.A."/>
            <person name="Kuo A."/>
            <person name="LaButti K."/>
            <person name="Larrondo L.F."/>
            <person name="Lindquist E."/>
            <person name="Ling A."/>
            <person name="Lombard V."/>
            <person name="Lucas S."/>
            <person name="Lundell T."/>
            <person name="Martin R."/>
            <person name="McLaughlin D.J."/>
            <person name="Morgenstern I."/>
            <person name="Morin E."/>
            <person name="Murat C."/>
            <person name="Nagy L.G."/>
            <person name="Nolan M."/>
            <person name="Ohm R.A."/>
            <person name="Patyshakuliyeva A."/>
            <person name="Rokas A."/>
            <person name="Ruiz-Duenas F.J."/>
            <person name="Sabat G."/>
            <person name="Salamov A."/>
            <person name="Samejima M."/>
            <person name="Schmutz J."/>
            <person name="Slot J.C."/>
            <person name="St John F."/>
            <person name="Stenlid J."/>
            <person name="Sun H."/>
            <person name="Sun S."/>
            <person name="Syed K."/>
            <person name="Tsang A."/>
            <person name="Wiebenga A."/>
            <person name="Young D."/>
            <person name="Pisabarro A."/>
            <person name="Eastwood D.C."/>
            <person name="Martin F."/>
            <person name="Cullen D."/>
            <person name="Grigoriev I.V."/>
            <person name="Hibbett D.S."/>
        </authorList>
    </citation>
    <scope>NUCLEOTIDE SEQUENCE [LARGE SCALE GENOMIC DNA]</scope>
    <source>
        <strain evidence="3 4">MD-104</strain>
    </source>
</reference>
<sequence length="144" mass="16727">MVSYKIINGAMYNTHKVAMAYCPEVGKHTWPGEQTCFMDYLPFINFNHTAYIKYYGEDSTRNHISWDVHWYMEGATRAPRTPEEQSEEDTPRVPRTEPLFGTLPELLPVYPTEMLQLVEQTKMSENEMEAHLHKGLESTPALEI</sequence>
<dbReference type="EMBL" id="KB467898">
    <property type="protein sequence ID" value="PCH36991.1"/>
    <property type="molecule type" value="Genomic_DNA"/>
</dbReference>
<dbReference type="Proteomes" id="UP000218811">
    <property type="component" value="Unassembled WGS sequence"/>
</dbReference>
<accession>A0A2H3JPC0</accession>
<evidence type="ECO:0000313" key="2">
    <source>
        <dbReference type="EMBL" id="PCH36991.1"/>
    </source>
</evidence>
<gene>
    <name evidence="2" type="ORF">WOLCODRAFT_157695</name>
    <name evidence="3" type="ORF">WOLCODRAFT_159706</name>
</gene>
<dbReference type="EMBL" id="KB468088">
    <property type="protein sequence ID" value="PCH40649.1"/>
    <property type="molecule type" value="Genomic_DNA"/>
</dbReference>